<name>A0A9D1DZ68_9FIRM</name>
<protein>
    <submittedName>
        <fullName evidence="2">GNAT family N-acetyltransferase</fullName>
    </submittedName>
</protein>
<dbReference type="InterPro" id="IPR000182">
    <property type="entry name" value="GNAT_dom"/>
</dbReference>
<gene>
    <name evidence="2" type="ORF">IAB37_08975</name>
</gene>
<dbReference type="GO" id="GO:0016747">
    <property type="term" value="F:acyltransferase activity, transferring groups other than amino-acyl groups"/>
    <property type="evidence" value="ECO:0007669"/>
    <property type="project" value="InterPro"/>
</dbReference>
<sequence>MVYYAEGPLVIRDLQPGDGEKLAAGEMAQGWQDTREKYNARLRDQAAGKAVAMAALLDGEPVGYINVYPDAPWGPFGGQGLPEIVDFGVLEKCRRRGIGGKLMDAAEKVAARYGDTVYLGVGLHSGYGAAQRMYVKRGYVPDGSGAWYGETVCPAYADCRNDDDLVLYLSKKLR</sequence>
<feature type="domain" description="N-acetyltransferase" evidence="1">
    <location>
        <begin position="9"/>
        <end position="174"/>
    </location>
</feature>
<proteinExistence type="predicted"/>
<dbReference type="Proteomes" id="UP000824241">
    <property type="component" value="Unassembled WGS sequence"/>
</dbReference>
<accession>A0A9D1DZ68</accession>
<dbReference type="SUPFAM" id="SSF55729">
    <property type="entry name" value="Acyl-CoA N-acyltransferases (Nat)"/>
    <property type="match status" value="1"/>
</dbReference>
<evidence type="ECO:0000313" key="2">
    <source>
        <dbReference type="EMBL" id="HIR61691.1"/>
    </source>
</evidence>
<dbReference type="Pfam" id="PF00583">
    <property type="entry name" value="Acetyltransf_1"/>
    <property type="match status" value="1"/>
</dbReference>
<organism evidence="2 3">
    <name type="scientific">Candidatus Faecivivens stercoravium</name>
    <dbReference type="NCBI Taxonomy" id="2840803"/>
    <lineage>
        <taxon>Bacteria</taxon>
        <taxon>Bacillati</taxon>
        <taxon>Bacillota</taxon>
        <taxon>Clostridia</taxon>
        <taxon>Eubacteriales</taxon>
        <taxon>Oscillospiraceae</taxon>
        <taxon>Oscillospiraceae incertae sedis</taxon>
        <taxon>Candidatus Faecivivens</taxon>
    </lineage>
</organism>
<dbReference type="Gene3D" id="3.40.630.30">
    <property type="match status" value="1"/>
</dbReference>
<evidence type="ECO:0000313" key="3">
    <source>
        <dbReference type="Proteomes" id="UP000824241"/>
    </source>
</evidence>
<evidence type="ECO:0000259" key="1">
    <source>
        <dbReference type="PROSITE" id="PS51186"/>
    </source>
</evidence>
<dbReference type="InterPro" id="IPR016181">
    <property type="entry name" value="Acyl_CoA_acyltransferase"/>
</dbReference>
<reference evidence="2" key="2">
    <citation type="journal article" date="2021" name="PeerJ">
        <title>Extensive microbial diversity within the chicken gut microbiome revealed by metagenomics and culture.</title>
        <authorList>
            <person name="Gilroy R."/>
            <person name="Ravi A."/>
            <person name="Getino M."/>
            <person name="Pursley I."/>
            <person name="Horton D.L."/>
            <person name="Alikhan N.F."/>
            <person name="Baker D."/>
            <person name="Gharbi K."/>
            <person name="Hall N."/>
            <person name="Watson M."/>
            <person name="Adriaenssens E.M."/>
            <person name="Foster-Nyarko E."/>
            <person name="Jarju S."/>
            <person name="Secka A."/>
            <person name="Antonio M."/>
            <person name="Oren A."/>
            <person name="Chaudhuri R.R."/>
            <person name="La Ragione R."/>
            <person name="Hildebrand F."/>
            <person name="Pallen M.J."/>
        </authorList>
    </citation>
    <scope>NUCLEOTIDE SEQUENCE</scope>
    <source>
        <strain evidence="2">CHK189-12415</strain>
    </source>
</reference>
<dbReference type="CDD" id="cd04301">
    <property type="entry name" value="NAT_SF"/>
    <property type="match status" value="1"/>
</dbReference>
<dbReference type="EMBL" id="DVHA01000290">
    <property type="protein sequence ID" value="HIR61691.1"/>
    <property type="molecule type" value="Genomic_DNA"/>
</dbReference>
<comment type="caution">
    <text evidence="2">The sequence shown here is derived from an EMBL/GenBank/DDBJ whole genome shotgun (WGS) entry which is preliminary data.</text>
</comment>
<dbReference type="PROSITE" id="PS51186">
    <property type="entry name" value="GNAT"/>
    <property type="match status" value="1"/>
</dbReference>
<reference evidence="2" key="1">
    <citation type="submission" date="2020-10" db="EMBL/GenBank/DDBJ databases">
        <authorList>
            <person name="Gilroy R."/>
        </authorList>
    </citation>
    <scope>NUCLEOTIDE SEQUENCE</scope>
    <source>
        <strain evidence="2">CHK189-12415</strain>
    </source>
</reference>
<dbReference type="AlphaFoldDB" id="A0A9D1DZ68"/>